<evidence type="ECO:0000313" key="3">
    <source>
        <dbReference type="Proteomes" id="UP000317650"/>
    </source>
</evidence>
<organism evidence="2 3">
    <name type="scientific">Musa balbisiana</name>
    <name type="common">Banana</name>
    <dbReference type="NCBI Taxonomy" id="52838"/>
    <lineage>
        <taxon>Eukaryota</taxon>
        <taxon>Viridiplantae</taxon>
        <taxon>Streptophyta</taxon>
        <taxon>Embryophyta</taxon>
        <taxon>Tracheophyta</taxon>
        <taxon>Spermatophyta</taxon>
        <taxon>Magnoliopsida</taxon>
        <taxon>Liliopsida</taxon>
        <taxon>Zingiberales</taxon>
        <taxon>Musaceae</taxon>
        <taxon>Musa</taxon>
    </lineage>
</organism>
<name>A0A4S8K337_MUSBA</name>
<feature type="region of interest" description="Disordered" evidence="1">
    <location>
        <begin position="1"/>
        <end position="50"/>
    </location>
</feature>
<dbReference type="EMBL" id="PYDT01000002">
    <property type="protein sequence ID" value="THU69190.1"/>
    <property type="molecule type" value="Genomic_DNA"/>
</dbReference>
<dbReference type="PANTHER" id="PTHR34657">
    <property type="entry name" value="EMBRYO SAC DEVELOPMENT ARREST 6"/>
    <property type="match status" value="1"/>
</dbReference>
<evidence type="ECO:0000256" key="1">
    <source>
        <dbReference type="SAM" id="MobiDB-lite"/>
    </source>
</evidence>
<sequence>MSRSPAKLDVPKKRKEPEPSSDSPPTESAANDKPRQPPTAPRPMPREETLLLAGCLAHEYLTRGTLFGESLKPESGSDLDPGPAKPESPAHAEASIPKADADTPQASSTPPSSPAGSGCE</sequence>
<dbReference type="Proteomes" id="UP000317650">
    <property type="component" value="Chromosome 8"/>
</dbReference>
<gene>
    <name evidence="2" type="ORF">C4D60_Mb08t11800</name>
</gene>
<accession>A0A4S8K337</accession>
<dbReference type="PANTHER" id="PTHR34657:SF4">
    <property type="entry name" value="EMBRYO SAC DEVELOPMENT ARREST 6"/>
    <property type="match status" value="1"/>
</dbReference>
<feature type="region of interest" description="Disordered" evidence="1">
    <location>
        <begin position="67"/>
        <end position="120"/>
    </location>
</feature>
<feature type="compositionally biased region" description="Basic and acidic residues" evidence="1">
    <location>
        <begin position="9"/>
        <end position="18"/>
    </location>
</feature>
<reference evidence="2 3" key="1">
    <citation type="journal article" date="2019" name="Nat. Plants">
        <title>Genome sequencing of Musa balbisiana reveals subgenome evolution and function divergence in polyploid bananas.</title>
        <authorList>
            <person name="Yao X."/>
        </authorList>
    </citation>
    <scope>NUCLEOTIDE SEQUENCE [LARGE SCALE GENOMIC DNA]</scope>
    <source>
        <strain evidence="3">cv. DH-PKW</strain>
        <tissue evidence="2">Leaves</tissue>
    </source>
</reference>
<protein>
    <submittedName>
        <fullName evidence="2">Uncharacterized protein</fullName>
    </submittedName>
</protein>
<dbReference type="AlphaFoldDB" id="A0A4S8K337"/>
<feature type="compositionally biased region" description="Low complexity" evidence="1">
    <location>
        <begin position="103"/>
        <end position="120"/>
    </location>
</feature>
<proteinExistence type="predicted"/>
<comment type="caution">
    <text evidence="2">The sequence shown here is derived from an EMBL/GenBank/DDBJ whole genome shotgun (WGS) entry which is preliminary data.</text>
</comment>
<evidence type="ECO:0000313" key="2">
    <source>
        <dbReference type="EMBL" id="THU69190.1"/>
    </source>
</evidence>
<keyword evidence="3" id="KW-1185">Reference proteome</keyword>